<dbReference type="AlphaFoldDB" id="A0A9W3DEV8"/>
<keyword evidence="1" id="KW-1185">Reference proteome</keyword>
<dbReference type="InterPro" id="IPR032675">
    <property type="entry name" value="LRR_dom_sf"/>
</dbReference>
<proteinExistence type="predicted"/>
<evidence type="ECO:0000313" key="2">
    <source>
        <dbReference type="RefSeq" id="XP_056862340.1"/>
    </source>
</evidence>
<dbReference type="KEGG" id="rsz:130510025"/>
<protein>
    <submittedName>
        <fullName evidence="2">Disease resistance protein RML1A-like</fullName>
    </submittedName>
</protein>
<sequence length="340" mass="38938">MEAHPSISDCLPLLEWLRIGGINLKRLTYVPESVTHLDLSNSGLERLPYCIIGLPRLESLFVYQCRKLVSLLGLPPSLKYINANDCESLERVSFVFSDSLREIEFQNCLNLDEESRRVIMQQKVHHSVCLPGKEIPAEFTNRAIGNSIVIPTGLSRNSRLRFKACLLISPVTYSHLDIACVVTKGGVTIAKLKWDSMNVSHFLTEHLFLCDGNLTPGRPSVDGNANDILFEFSCRDSFKITECGLQILWENSWEFSDCETVGTGDRSNRYRYETYEPEAVQISQREDVQGSNYSRSCWSWLKKLCSRKRDDRNYPHYDYHSRVAETTATSHMTPIMIRRE</sequence>
<evidence type="ECO:0000313" key="1">
    <source>
        <dbReference type="Proteomes" id="UP000504610"/>
    </source>
</evidence>
<dbReference type="Proteomes" id="UP000504610">
    <property type="component" value="Chromosome 3"/>
</dbReference>
<name>A0A9W3DEV8_RAPSA</name>
<dbReference type="RefSeq" id="XP_056862340.1">
    <property type="nucleotide sequence ID" value="XM_057006360.1"/>
</dbReference>
<dbReference type="GeneID" id="130510025"/>
<reference evidence="2" key="2">
    <citation type="submission" date="2025-08" db="UniProtKB">
        <authorList>
            <consortium name="RefSeq"/>
        </authorList>
    </citation>
    <scope>IDENTIFICATION</scope>
    <source>
        <tissue evidence="2">Leaf</tissue>
    </source>
</reference>
<organism evidence="1 2">
    <name type="scientific">Raphanus sativus</name>
    <name type="common">Radish</name>
    <name type="synonym">Raphanus raphanistrum var. sativus</name>
    <dbReference type="NCBI Taxonomy" id="3726"/>
    <lineage>
        <taxon>Eukaryota</taxon>
        <taxon>Viridiplantae</taxon>
        <taxon>Streptophyta</taxon>
        <taxon>Embryophyta</taxon>
        <taxon>Tracheophyta</taxon>
        <taxon>Spermatophyta</taxon>
        <taxon>Magnoliopsida</taxon>
        <taxon>eudicotyledons</taxon>
        <taxon>Gunneridae</taxon>
        <taxon>Pentapetalae</taxon>
        <taxon>rosids</taxon>
        <taxon>malvids</taxon>
        <taxon>Brassicales</taxon>
        <taxon>Brassicaceae</taxon>
        <taxon>Brassiceae</taxon>
        <taxon>Raphanus</taxon>
    </lineage>
</organism>
<dbReference type="OrthoDB" id="1084977at2759"/>
<gene>
    <name evidence="2" type="primary">LOC130510025</name>
</gene>
<dbReference type="Gene3D" id="3.80.10.10">
    <property type="entry name" value="Ribonuclease Inhibitor"/>
    <property type="match status" value="1"/>
</dbReference>
<reference evidence="1" key="1">
    <citation type="journal article" date="2019" name="Database">
        <title>The radish genome database (RadishGD): an integrated information resource for radish genomics.</title>
        <authorList>
            <person name="Yu H.J."/>
            <person name="Baek S."/>
            <person name="Lee Y.J."/>
            <person name="Cho A."/>
            <person name="Mun J.H."/>
        </authorList>
    </citation>
    <scope>NUCLEOTIDE SEQUENCE [LARGE SCALE GENOMIC DNA]</scope>
    <source>
        <strain evidence="1">cv. WK10039</strain>
    </source>
</reference>
<accession>A0A9W3DEV8</accession>
<dbReference type="SUPFAM" id="SSF52058">
    <property type="entry name" value="L domain-like"/>
    <property type="match status" value="1"/>
</dbReference>